<gene>
    <name evidence="1" type="ORF">NADFUDRAFT_45786</name>
</gene>
<proteinExistence type="predicted"/>
<accession>A0A1E3PLS2</accession>
<keyword evidence="2" id="KW-1185">Reference proteome</keyword>
<name>A0A1E3PLS2_9ASCO</name>
<evidence type="ECO:0000313" key="2">
    <source>
        <dbReference type="Proteomes" id="UP000095009"/>
    </source>
</evidence>
<dbReference type="AlphaFoldDB" id="A0A1E3PLS2"/>
<dbReference type="EMBL" id="KV454408">
    <property type="protein sequence ID" value="ODQ66278.1"/>
    <property type="molecule type" value="Genomic_DNA"/>
</dbReference>
<protein>
    <submittedName>
        <fullName evidence="1">Uncharacterized protein</fullName>
    </submittedName>
</protein>
<reference evidence="1 2" key="1">
    <citation type="journal article" date="2016" name="Proc. Natl. Acad. Sci. U.S.A.">
        <title>Comparative genomics of biotechnologically important yeasts.</title>
        <authorList>
            <person name="Riley R."/>
            <person name="Haridas S."/>
            <person name="Wolfe K.H."/>
            <person name="Lopes M.R."/>
            <person name="Hittinger C.T."/>
            <person name="Goeker M."/>
            <person name="Salamov A.A."/>
            <person name="Wisecaver J.H."/>
            <person name="Long T.M."/>
            <person name="Calvey C.H."/>
            <person name="Aerts A.L."/>
            <person name="Barry K.W."/>
            <person name="Choi C."/>
            <person name="Clum A."/>
            <person name="Coughlan A.Y."/>
            <person name="Deshpande S."/>
            <person name="Douglass A.P."/>
            <person name="Hanson S.J."/>
            <person name="Klenk H.-P."/>
            <person name="LaButti K.M."/>
            <person name="Lapidus A."/>
            <person name="Lindquist E.A."/>
            <person name="Lipzen A.M."/>
            <person name="Meier-Kolthoff J.P."/>
            <person name="Ohm R.A."/>
            <person name="Otillar R.P."/>
            <person name="Pangilinan J.L."/>
            <person name="Peng Y."/>
            <person name="Rokas A."/>
            <person name="Rosa C.A."/>
            <person name="Scheuner C."/>
            <person name="Sibirny A.A."/>
            <person name="Slot J.C."/>
            <person name="Stielow J.B."/>
            <person name="Sun H."/>
            <person name="Kurtzman C.P."/>
            <person name="Blackwell M."/>
            <person name="Grigoriev I.V."/>
            <person name="Jeffries T.W."/>
        </authorList>
    </citation>
    <scope>NUCLEOTIDE SEQUENCE [LARGE SCALE GENOMIC DNA]</scope>
    <source>
        <strain evidence="1 2">DSM 6958</strain>
    </source>
</reference>
<organism evidence="1 2">
    <name type="scientific">Nadsonia fulvescens var. elongata DSM 6958</name>
    <dbReference type="NCBI Taxonomy" id="857566"/>
    <lineage>
        <taxon>Eukaryota</taxon>
        <taxon>Fungi</taxon>
        <taxon>Dikarya</taxon>
        <taxon>Ascomycota</taxon>
        <taxon>Saccharomycotina</taxon>
        <taxon>Dipodascomycetes</taxon>
        <taxon>Dipodascales</taxon>
        <taxon>Dipodascales incertae sedis</taxon>
        <taxon>Nadsonia</taxon>
    </lineage>
</organism>
<sequence>MPYSATSDKPAWCLAFRVPNSYKARYNLGRIELSDTVYTALKPQTKIRRPDYKL</sequence>
<dbReference type="Proteomes" id="UP000095009">
    <property type="component" value="Unassembled WGS sequence"/>
</dbReference>
<evidence type="ECO:0000313" key="1">
    <source>
        <dbReference type="EMBL" id="ODQ66278.1"/>
    </source>
</evidence>